<dbReference type="EMBL" id="BPLR01001659">
    <property type="protein sequence ID" value="GIZ03843.1"/>
    <property type="molecule type" value="Genomic_DNA"/>
</dbReference>
<organism evidence="1 2">
    <name type="scientific">Caerostris extrusa</name>
    <name type="common">Bark spider</name>
    <name type="synonym">Caerostris bankana</name>
    <dbReference type="NCBI Taxonomy" id="172846"/>
    <lineage>
        <taxon>Eukaryota</taxon>
        <taxon>Metazoa</taxon>
        <taxon>Ecdysozoa</taxon>
        <taxon>Arthropoda</taxon>
        <taxon>Chelicerata</taxon>
        <taxon>Arachnida</taxon>
        <taxon>Araneae</taxon>
        <taxon>Araneomorphae</taxon>
        <taxon>Entelegynae</taxon>
        <taxon>Araneoidea</taxon>
        <taxon>Araneidae</taxon>
        <taxon>Caerostris</taxon>
    </lineage>
</organism>
<accession>A0AAV4Y9R9</accession>
<protein>
    <submittedName>
        <fullName evidence="1">Uncharacterized protein</fullName>
    </submittedName>
</protein>
<sequence>MHIDSIRDSTLHSVTAITIEIWHLPRSGFRLPWAGFGKSGKKDQVVPRTGSASANGLRESIAAHPAREDQGPILGKLNFLGVSQRTTLRESLSPSPLKHIIYQWVLFAWGKGERGGLAPGE</sequence>
<dbReference type="AlphaFoldDB" id="A0AAV4Y9R9"/>
<evidence type="ECO:0000313" key="1">
    <source>
        <dbReference type="EMBL" id="GIZ03843.1"/>
    </source>
</evidence>
<comment type="caution">
    <text evidence="1">The sequence shown here is derived from an EMBL/GenBank/DDBJ whole genome shotgun (WGS) entry which is preliminary data.</text>
</comment>
<keyword evidence="2" id="KW-1185">Reference proteome</keyword>
<evidence type="ECO:0000313" key="2">
    <source>
        <dbReference type="Proteomes" id="UP001054945"/>
    </source>
</evidence>
<reference evidence="1 2" key="1">
    <citation type="submission" date="2021-06" db="EMBL/GenBank/DDBJ databases">
        <title>Caerostris extrusa draft genome.</title>
        <authorList>
            <person name="Kono N."/>
            <person name="Arakawa K."/>
        </authorList>
    </citation>
    <scope>NUCLEOTIDE SEQUENCE [LARGE SCALE GENOMIC DNA]</scope>
</reference>
<proteinExistence type="predicted"/>
<dbReference type="Proteomes" id="UP001054945">
    <property type="component" value="Unassembled WGS sequence"/>
</dbReference>
<name>A0AAV4Y9R9_CAEEX</name>
<gene>
    <name evidence="1" type="ORF">CEXT_458191</name>
</gene>